<name>A0A2K2HET6_9BACT</name>
<dbReference type="AlphaFoldDB" id="A0A2K2HET6"/>
<evidence type="ECO:0000313" key="3">
    <source>
        <dbReference type="Proteomes" id="UP000236340"/>
    </source>
</evidence>
<proteinExistence type="predicted"/>
<feature type="compositionally biased region" description="Polar residues" evidence="1">
    <location>
        <begin position="1"/>
        <end position="21"/>
    </location>
</feature>
<comment type="caution">
    <text evidence="2">The sequence shown here is derived from an EMBL/GenBank/DDBJ whole genome shotgun (WGS) entry which is preliminary data.</text>
</comment>
<accession>A0A2K2HET6</accession>
<sequence length="123" mass="13141">MQLASATNAYTVTISNRSPQGVGTPEKTLVQPSSIDRKNSGPDRVSISREARELAARQSPGKPMPEAEMSASAHQPSLSPPPTAHTAITSPAPMPKATGPQLSNNRKPVETDQKPRPRLNIRI</sequence>
<evidence type="ECO:0000313" key="2">
    <source>
        <dbReference type="EMBL" id="PNU21779.1"/>
    </source>
</evidence>
<organism evidence="2 3">
    <name type="scientific">Geothermobacter hydrogeniphilus</name>
    <dbReference type="NCBI Taxonomy" id="1969733"/>
    <lineage>
        <taxon>Bacteria</taxon>
        <taxon>Pseudomonadati</taxon>
        <taxon>Thermodesulfobacteriota</taxon>
        <taxon>Desulfuromonadia</taxon>
        <taxon>Desulfuromonadales</taxon>
        <taxon>Geothermobacteraceae</taxon>
        <taxon>Geothermobacter</taxon>
    </lineage>
</organism>
<feature type="compositionally biased region" description="Basic and acidic residues" evidence="1">
    <location>
        <begin position="35"/>
        <end position="55"/>
    </location>
</feature>
<protein>
    <submittedName>
        <fullName evidence="2">Uncharacterized protein</fullName>
    </submittedName>
</protein>
<evidence type="ECO:0000256" key="1">
    <source>
        <dbReference type="SAM" id="MobiDB-lite"/>
    </source>
</evidence>
<feature type="region of interest" description="Disordered" evidence="1">
    <location>
        <begin position="1"/>
        <end position="123"/>
    </location>
</feature>
<dbReference type="Proteomes" id="UP000236340">
    <property type="component" value="Unassembled WGS sequence"/>
</dbReference>
<dbReference type="EMBL" id="PPFX01000001">
    <property type="protein sequence ID" value="PNU21779.1"/>
    <property type="molecule type" value="Genomic_DNA"/>
</dbReference>
<gene>
    <name evidence="2" type="ORF">C2E25_00690</name>
</gene>
<reference evidence="2 3" key="1">
    <citation type="journal article" date="2018" name="Genome Announc.">
        <title>Genome Sequence of Geothermobacter sp. HR-1 Iron Reducer from the Loihi Seamount.</title>
        <authorList>
            <person name="Smith H."/>
            <person name="Abuyen K."/>
            <person name="Tremblay J."/>
            <person name="Savalia P."/>
            <person name="Perez-Rodriguez I."/>
            <person name="Emerson D."/>
            <person name="Tully B."/>
            <person name="Amend J."/>
        </authorList>
    </citation>
    <scope>NUCLEOTIDE SEQUENCE [LARGE SCALE GENOMIC DNA]</scope>
    <source>
        <strain evidence="2 3">HR-1</strain>
    </source>
</reference>